<comment type="caution">
    <text evidence="1">The sequence shown here is derived from an EMBL/GenBank/DDBJ whole genome shotgun (WGS) entry which is preliminary data.</text>
</comment>
<dbReference type="PANTHER" id="PTHR34309:SF1">
    <property type="entry name" value="PROTEIN GLCG"/>
    <property type="match status" value="1"/>
</dbReference>
<dbReference type="Proteomes" id="UP001500751">
    <property type="component" value="Unassembled WGS sequence"/>
</dbReference>
<dbReference type="EMBL" id="BAAAQN010000019">
    <property type="protein sequence ID" value="GAA2032327.1"/>
    <property type="molecule type" value="Genomic_DNA"/>
</dbReference>
<dbReference type="SUPFAM" id="SSF143744">
    <property type="entry name" value="GlcG-like"/>
    <property type="match status" value="1"/>
</dbReference>
<evidence type="ECO:0000313" key="1">
    <source>
        <dbReference type="EMBL" id="GAA2032327.1"/>
    </source>
</evidence>
<name>A0ABN2UA73_9ACTN</name>
<protein>
    <submittedName>
        <fullName evidence="1">Heme-binding protein</fullName>
    </submittedName>
</protein>
<evidence type="ECO:0000313" key="2">
    <source>
        <dbReference type="Proteomes" id="UP001500751"/>
    </source>
</evidence>
<dbReference type="InterPro" id="IPR038084">
    <property type="entry name" value="PduO/GlcC-like_sf"/>
</dbReference>
<dbReference type="InterPro" id="IPR052517">
    <property type="entry name" value="GlcG_carb_metab_protein"/>
</dbReference>
<proteinExistence type="predicted"/>
<organism evidence="1 2">
    <name type="scientific">Catenulispora yoronensis</name>
    <dbReference type="NCBI Taxonomy" id="450799"/>
    <lineage>
        <taxon>Bacteria</taxon>
        <taxon>Bacillati</taxon>
        <taxon>Actinomycetota</taxon>
        <taxon>Actinomycetes</taxon>
        <taxon>Catenulisporales</taxon>
        <taxon>Catenulisporaceae</taxon>
        <taxon>Catenulispora</taxon>
    </lineage>
</organism>
<accession>A0ABN2UA73</accession>
<dbReference type="Gene3D" id="3.30.450.150">
    <property type="entry name" value="Haem-degrading domain"/>
    <property type="match status" value="1"/>
</dbReference>
<keyword evidence="2" id="KW-1185">Reference proteome</keyword>
<gene>
    <name evidence="1" type="ORF">GCM10009839_35550</name>
</gene>
<dbReference type="InterPro" id="IPR005624">
    <property type="entry name" value="PduO/GlcC-like"/>
</dbReference>
<reference evidence="1 2" key="1">
    <citation type="journal article" date="2019" name="Int. J. Syst. Evol. Microbiol.">
        <title>The Global Catalogue of Microorganisms (GCM) 10K type strain sequencing project: providing services to taxonomists for standard genome sequencing and annotation.</title>
        <authorList>
            <consortium name="The Broad Institute Genomics Platform"/>
            <consortium name="The Broad Institute Genome Sequencing Center for Infectious Disease"/>
            <person name="Wu L."/>
            <person name="Ma J."/>
        </authorList>
    </citation>
    <scope>NUCLEOTIDE SEQUENCE [LARGE SCALE GENOMIC DNA]</scope>
    <source>
        <strain evidence="1 2">JCM 16014</strain>
    </source>
</reference>
<dbReference type="PANTHER" id="PTHR34309">
    <property type="entry name" value="SLR1406 PROTEIN"/>
    <property type="match status" value="1"/>
</dbReference>
<dbReference type="Pfam" id="PF03928">
    <property type="entry name" value="HbpS-like"/>
    <property type="match status" value="1"/>
</dbReference>
<sequence length="144" mass="14272">MLAAAAASLDAMSTLNLETASRLIAAGQETARELGVRVHIAVVDPAGNLVAFQRMDGAWLGSLDVALRKARTSALFPVPSSMIGEMSQPGGPIYGVESTNGGLVSFGGGLPLATADGAVVGAIGVAGGLVEQDVAVAEAATKAL</sequence>